<evidence type="ECO:0000313" key="2">
    <source>
        <dbReference type="Proteomes" id="UP001519460"/>
    </source>
</evidence>
<dbReference type="AlphaFoldDB" id="A0ABD0KK58"/>
<dbReference type="Proteomes" id="UP001519460">
    <property type="component" value="Unassembled WGS sequence"/>
</dbReference>
<name>A0ABD0KK58_9CAEN</name>
<sequence>RIQASRCAAHQGQRDTACQELAVDYLLLPRLMLTIGLRVSSGSLIVVQEG</sequence>
<gene>
    <name evidence="1" type="ORF">BaRGS_00021200</name>
</gene>
<reference evidence="1 2" key="1">
    <citation type="journal article" date="2023" name="Sci. Data">
        <title>Genome assembly of the Korean intertidal mud-creeper Batillaria attramentaria.</title>
        <authorList>
            <person name="Patra A.K."/>
            <person name="Ho P.T."/>
            <person name="Jun S."/>
            <person name="Lee S.J."/>
            <person name="Kim Y."/>
            <person name="Won Y.J."/>
        </authorList>
    </citation>
    <scope>NUCLEOTIDE SEQUENCE [LARGE SCALE GENOMIC DNA]</scope>
    <source>
        <strain evidence="1">Wonlab-2016</strain>
    </source>
</reference>
<accession>A0ABD0KK58</accession>
<organism evidence="1 2">
    <name type="scientific">Batillaria attramentaria</name>
    <dbReference type="NCBI Taxonomy" id="370345"/>
    <lineage>
        <taxon>Eukaryota</taxon>
        <taxon>Metazoa</taxon>
        <taxon>Spiralia</taxon>
        <taxon>Lophotrochozoa</taxon>
        <taxon>Mollusca</taxon>
        <taxon>Gastropoda</taxon>
        <taxon>Caenogastropoda</taxon>
        <taxon>Sorbeoconcha</taxon>
        <taxon>Cerithioidea</taxon>
        <taxon>Batillariidae</taxon>
        <taxon>Batillaria</taxon>
    </lineage>
</organism>
<keyword evidence="2" id="KW-1185">Reference proteome</keyword>
<proteinExistence type="predicted"/>
<comment type="caution">
    <text evidence="1">The sequence shown here is derived from an EMBL/GenBank/DDBJ whole genome shotgun (WGS) entry which is preliminary data.</text>
</comment>
<protein>
    <submittedName>
        <fullName evidence="1">Uncharacterized protein</fullName>
    </submittedName>
</protein>
<evidence type="ECO:0000313" key="1">
    <source>
        <dbReference type="EMBL" id="KAK7487498.1"/>
    </source>
</evidence>
<feature type="non-terminal residue" evidence="1">
    <location>
        <position position="1"/>
    </location>
</feature>
<dbReference type="EMBL" id="JACVVK020000163">
    <property type="protein sequence ID" value="KAK7487498.1"/>
    <property type="molecule type" value="Genomic_DNA"/>
</dbReference>